<dbReference type="GO" id="GO:0031992">
    <property type="term" value="F:energy transducer activity"/>
    <property type="evidence" value="ECO:0007669"/>
    <property type="project" value="TreeGrafter"/>
</dbReference>
<evidence type="ECO:0000256" key="2">
    <source>
        <dbReference type="ARBA" id="ARBA00006555"/>
    </source>
</evidence>
<evidence type="ECO:0000256" key="5">
    <source>
        <dbReference type="ARBA" id="ARBA00022519"/>
    </source>
</evidence>
<comment type="subcellular location">
    <subcellularLocation>
        <location evidence="1">Cell inner membrane</location>
        <topology evidence="1">Single-pass membrane protein</topology>
        <orientation evidence="1">Periplasmic side</orientation>
    </subcellularLocation>
</comment>
<organism evidence="11 12">
    <name type="scientific">Massilia eburnea</name>
    <dbReference type="NCBI Taxonomy" id="1776165"/>
    <lineage>
        <taxon>Bacteria</taxon>
        <taxon>Pseudomonadati</taxon>
        <taxon>Pseudomonadota</taxon>
        <taxon>Betaproteobacteria</taxon>
        <taxon>Burkholderiales</taxon>
        <taxon>Oxalobacteraceae</taxon>
        <taxon>Telluria group</taxon>
        <taxon>Massilia</taxon>
    </lineage>
</organism>
<dbReference type="RefSeq" id="WP_155455320.1">
    <property type="nucleotide sequence ID" value="NZ_WNKX01000013.1"/>
</dbReference>
<dbReference type="PANTHER" id="PTHR33446">
    <property type="entry name" value="PROTEIN TONB-RELATED"/>
    <property type="match status" value="1"/>
</dbReference>
<comment type="caution">
    <text evidence="11">The sequence shown here is derived from an EMBL/GenBank/DDBJ whole genome shotgun (WGS) entry which is preliminary data.</text>
</comment>
<evidence type="ECO:0000313" key="12">
    <source>
        <dbReference type="Proteomes" id="UP000472320"/>
    </source>
</evidence>
<dbReference type="Proteomes" id="UP000472320">
    <property type="component" value="Unassembled WGS sequence"/>
</dbReference>
<keyword evidence="9" id="KW-0472">Membrane</keyword>
<feature type="domain" description="TonB C-terminal" evidence="10">
    <location>
        <begin position="134"/>
        <end position="224"/>
    </location>
</feature>
<keyword evidence="6" id="KW-0812">Transmembrane</keyword>
<evidence type="ECO:0000256" key="8">
    <source>
        <dbReference type="ARBA" id="ARBA00022989"/>
    </source>
</evidence>
<keyword evidence="3" id="KW-0813">Transport</keyword>
<keyword evidence="7" id="KW-0653">Protein transport</keyword>
<keyword evidence="12" id="KW-1185">Reference proteome</keyword>
<dbReference type="GO" id="GO:0098797">
    <property type="term" value="C:plasma membrane protein complex"/>
    <property type="evidence" value="ECO:0007669"/>
    <property type="project" value="TreeGrafter"/>
</dbReference>
<evidence type="ECO:0000256" key="3">
    <source>
        <dbReference type="ARBA" id="ARBA00022448"/>
    </source>
</evidence>
<comment type="similarity">
    <text evidence="2">Belongs to the TonB family.</text>
</comment>
<dbReference type="Pfam" id="PF03544">
    <property type="entry name" value="TonB_C"/>
    <property type="match status" value="1"/>
</dbReference>
<evidence type="ECO:0000256" key="9">
    <source>
        <dbReference type="ARBA" id="ARBA00023136"/>
    </source>
</evidence>
<keyword evidence="4" id="KW-1003">Cell membrane</keyword>
<dbReference type="NCBIfam" id="TIGR01352">
    <property type="entry name" value="tonB_Cterm"/>
    <property type="match status" value="1"/>
</dbReference>
<gene>
    <name evidence="11" type="ORF">GM658_17400</name>
</gene>
<dbReference type="AlphaFoldDB" id="A0A6L6QL34"/>
<keyword evidence="8" id="KW-1133">Transmembrane helix</keyword>
<accession>A0A6L6QL34</accession>
<evidence type="ECO:0000256" key="4">
    <source>
        <dbReference type="ARBA" id="ARBA00022475"/>
    </source>
</evidence>
<name>A0A6L6QL34_9BURK</name>
<reference evidence="11 12" key="1">
    <citation type="submission" date="2019-11" db="EMBL/GenBank/DDBJ databases">
        <title>Type strains purchased from KCTC, JCM and DSMZ.</title>
        <authorList>
            <person name="Lu H."/>
        </authorList>
    </citation>
    <scope>NUCLEOTIDE SEQUENCE [LARGE SCALE GENOMIC DNA]</scope>
    <source>
        <strain evidence="11 12">JCM 31587</strain>
    </source>
</reference>
<proteinExistence type="inferred from homology"/>
<dbReference type="InterPro" id="IPR051045">
    <property type="entry name" value="TonB-dependent_transducer"/>
</dbReference>
<dbReference type="PANTHER" id="PTHR33446:SF2">
    <property type="entry name" value="PROTEIN TONB"/>
    <property type="match status" value="1"/>
</dbReference>
<dbReference type="PROSITE" id="PS52015">
    <property type="entry name" value="TONB_CTD"/>
    <property type="match status" value="1"/>
</dbReference>
<keyword evidence="5" id="KW-0997">Cell inner membrane</keyword>
<evidence type="ECO:0000256" key="6">
    <source>
        <dbReference type="ARBA" id="ARBA00022692"/>
    </source>
</evidence>
<dbReference type="EMBL" id="WNKX01000013">
    <property type="protein sequence ID" value="MTW12386.1"/>
    <property type="molecule type" value="Genomic_DNA"/>
</dbReference>
<dbReference type="SUPFAM" id="SSF74653">
    <property type="entry name" value="TolA/TonB C-terminal domain"/>
    <property type="match status" value="1"/>
</dbReference>
<sequence length="224" mass="23206">MQTMTFPAGGFGSGAGSDKLTKIAVVVALHAVLGYAIVNGTMHRLVESIPEVVNVTFVAPPPPPTPVSQPKTVEVAQKAPSIAPPRLPVLPVVVENTITPPPAPVRVSEPAPAPVAVAPVASAPAAPAAPAGPRVISAVEYIRAPQPVYPSSSRRMGEQGVVTLRVLVNEKGYAEQASIQKSSGSSNLDEAGRAAVMRALFKPYVEDGKAQPVYVVVPINFQMS</sequence>
<evidence type="ECO:0000256" key="7">
    <source>
        <dbReference type="ARBA" id="ARBA00022927"/>
    </source>
</evidence>
<evidence type="ECO:0000256" key="1">
    <source>
        <dbReference type="ARBA" id="ARBA00004383"/>
    </source>
</evidence>
<evidence type="ECO:0000313" key="11">
    <source>
        <dbReference type="EMBL" id="MTW12386.1"/>
    </source>
</evidence>
<dbReference type="Gene3D" id="3.30.1150.10">
    <property type="match status" value="1"/>
</dbReference>
<dbReference type="GO" id="GO:0055085">
    <property type="term" value="P:transmembrane transport"/>
    <property type="evidence" value="ECO:0007669"/>
    <property type="project" value="InterPro"/>
</dbReference>
<protein>
    <submittedName>
        <fullName evidence="11">TonB family protein</fullName>
    </submittedName>
</protein>
<dbReference type="InterPro" id="IPR037682">
    <property type="entry name" value="TonB_C"/>
</dbReference>
<dbReference type="OrthoDB" id="9792439at2"/>
<dbReference type="GO" id="GO:0015031">
    <property type="term" value="P:protein transport"/>
    <property type="evidence" value="ECO:0007669"/>
    <property type="project" value="UniProtKB-KW"/>
</dbReference>
<dbReference type="InterPro" id="IPR006260">
    <property type="entry name" value="TonB/TolA_C"/>
</dbReference>
<evidence type="ECO:0000259" key="10">
    <source>
        <dbReference type="PROSITE" id="PS52015"/>
    </source>
</evidence>